<gene>
    <name evidence="2" type="ORF">FB45DRAFT_932354</name>
    <name evidence="1" type="ORF">FB45DRAFT_952573</name>
</gene>
<evidence type="ECO:0000313" key="3">
    <source>
        <dbReference type="Proteomes" id="UP001221142"/>
    </source>
</evidence>
<evidence type="ECO:0000313" key="2">
    <source>
        <dbReference type="EMBL" id="KAJ7618742.1"/>
    </source>
</evidence>
<proteinExistence type="predicted"/>
<dbReference type="Proteomes" id="UP001221142">
    <property type="component" value="Unassembled WGS sequence"/>
</dbReference>
<dbReference type="EMBL" id="JARKIF010000071">
    <property type="protein sequence ID" value="KAJ7605636.1"/>
    <property type="molecule type" value="Genomic_DNA"/>
</dbReference>
<feature type="non-terminal residue" evidence="1">
    <location>
        <position position="1"/>
    </location>
</feature>
<keyword evidence="3" id="KW-1185">Reference proteome</keyword>
<name>A0AAD7AZI9_9AGAR</name>
<accession>A0AAD7AZI9</accession>
<organism evidence="1 3">
    <name type="scientific">Roridomyces roridus</name>
    <dbReference type="NCBI Taxonomy" id="1738132"/>
    <lineage>
        <taxon>Eukaryota</taxon>
        <taxon>Fungi</taxon>
        <taxon>Dikarya</taxon>
        <taxon>Basidiomycota</taxon>
        <taxon>Agaricomycotina</taxon>
        <taxon>Agaricomycetes</taxon>
        <taxon>Agaricomycetidae</taxon>
        <taxon>Agaricales</taxon>
        <taxon>Marasmiineae</taxon>
        <taxon>Mycenaceae</taxon>
        <taxon>Roridomyces</taxon>
    </lineage>
</organism>
<dbReference type="EMBL" id="JARKIF010000019">
    <property type="protein sequence ID" value="KAJ7618742.1"/>
    <property type="molecule type" value="Genomic_DNA"/>
</dbReference>
<dbReference type="AlphaFoldDB" id="A0AAD7AZI9"/>
<comment type="caution">
    <text evidence="1">The sequence shown here is derived from an EMBL/GenBank/DDBJ whole genome shotgun (WGS) entry which is preliminary data.</text>
</comment>
<evidence type="ECO:0000313" key="1">
    <source>
        <dbReference type="EMBL" id="KAJ7605636.1"/>
    </source>
</evidence>
<reference evidence="1" key="1">
    <citation type="submission" date="2023-03" db="EMBL/GenBank/DDBJ databases">
        <title>Massive genome expansion in bonnet fungi (Mycena s.s.) driven by repeated elements and novel gene families across ecological guilds.</title>
        <authorList>
            <consortium name="Lawrence Berkeley National Laboratory"/>
            <person name="Harder C.B."/>
            <person name="Miyauchi S."/>
            <person name="Viragh M."/>
            <person name="Kuo A."/>
            <person name="Thoen E."/>
            <person name="Andreopoulos B."/>
            <person name="Lu D."/>
            <person name="Skrede I."/>
            <person name="Drula E."/>
            <person name="Henrissat B."/>
            <person name="Morin E."/>
            <person name="Kohler A."/>
            <person name="Barry K."/>
            <person name="LaButti K."/>
            <person name="Morin E."/>
            <person name="Salamov A."/>
            <person name="Lipzen A."/>
            <person name="Mereny Z."/>
            <person name="Hegedus B."/>
            <person name="Baldrian P."/>
            <person name="Stursova M."/>
            <person name="Weitz H."/>
            <person name="Taylor A."/>
            <person name="Grigoriev I.V."/>
            <person name="Nagy L.G."/>
            <person name="Martin F."/>
            <person name="Kauserud H."/>
        </authorList>
    </citation>
    <scope>NUCLEOTIDE SEQUENCE</scope>
    <source>
        <strain evidence="1">9284</strain>
    </source>
</reference>
<protein>
    <submittedName>
        <fullName evidence="1">Uncharacterized protein</fullName>
    </submittedName>
</protein>
<sequence>QCSPEGRRPSEVKAFSRGFIKAFGLLVLAAEPLMKAFTCHVMGAKAGTPIPKVGEDVLSGWLETTQERPREA</sequence>